<evidence type="ECO:0000259" key="2">
    <source>
        <dbReference type="Pfam" id="PF18599"/>
    </source>
</evidence>
<dbReference type="AlphaFoldDB" id="A0AAD9MGG2"/>
<dbReference type="Proteomes" id="UP001255856">
    <property type="component" value="Unassembled WGS sequence"/>
</dbReference>
<accession>A0AAD9MGG2</accession>
<dbReference type="PANTHER" id="PTHR38016:SF1">
    <property type="entry name" value="LIMITING CO2-INDUCIBLE PROTEIN B_C BETA CARBONYIC ANHYDRASE DOMAIN-CONTAINING PROTEIN"/>
    <property type="match status" value="1"/>
</dbReference>
<evidence type="ECO:0000313" key="4">
    <source>
        <dbReference type="Proteomes" id="UP001255856"/>
    </source>
</evidence>
<feature type="compositionally biased region" description="Basic and acidic residues" evidence="1">
    <location>
        <begin position="400"/>
        <end position="420"/>
    </location>
</feature>
<feature type="region of interest" description="Disordered" evidence="1">
    <location>
        <begin position="400"/>
        <end position="426"/>
    </location>
</feature>
<dbReference type="EMBL" id="JASFZW010000008">
    <property type="protein sequence ID" value="KAK2076829.1"/>
    <property type="molecule type" value="Genomic_DNA"/>
</dbReference>
<gene>
    <name evidence="3" type="ORF">QBZ16_005055</name>
</gene>
<evidence type="ECO:0000256" key="1">
    <source>
        <dbReference type="SAM" id="MobiDB-lite"/>
    </source>
</evidence>
<comment type="caution">
    <text evidence="3">The sequence shown here is derived from an EMBL/GenBank/DDBJ whole genome shotgun (WGS) entry which is preliminary data.</text>
</comment>
<dbReference type="PANTHER" id="PTHR38016">
    <property type="entry name" value="UNNAMED PRODUCT"/>
    <property type="match status" value="1"/>
</dbReference>
<organism evidence="3 4">
    <name type="scientific">Prototheca wickerhamii</name>
    <dbReference type="NCBI Taxonomy" id="3111"/>
    <lineage>
        <taxon>Eukaryota</taxon>
        <taxon>Viridiplantae</taxon>
        <taxon>Chlorophyta</taxon>
        <taxon>core chlorophytes</taxon>
        <taxon>Trebouxiophyceae</taxon>
        <taxon>Chlorellales</taxon>
        <taxon>Chlorellaceae</taxon>
        <taxon>Prototheca</taxon>
    </lineage>
</organism>
<feature type="domain" description="Limiting CO2-inducible protein B/C beta carbonyic anhydrase" evidence="2">
    <location>
        <begin position="54"/>
        <end position="294"/>
    </location>
</feature>
<name>A0AAD9MGG2_PROWI</name>
<dbReference type="Pfam" id="PF18599">
    <property type="entry name" value="LCIB_C_CA"/>
    <property type="match status" value="1"/>
</dbReference>
<sequence length="426" mass="45788">MDSAGTGPATGPVAGPPGHSRLASAVVPYYYPSQSEQAYLEHRTRLVRRSFPHALGVDDFMQRVEVALHAFGFSGDNSIAMVNLCRDEVTMTLKQRIDRVFGSSFNTNGLGGVLTCGVSGVRAGLSHAPVCAATGAERYVFFSFPHISIDARGVKGAISRPGRPGQSCACGALRGALEAIRGAGLASACKVPGVHEPLDPEMSILLQRLARRLRYEGVGEAEARDAESLDLVRITQVAERTITDDLEYLISRTVDAERADYAIVTGVQIHSWSPRFEDEVPNLEFVAPSTVDVVVRGVKTHIDLLSLPAITPRQAELLAAEHEHGERHGAGAGARSANGAARRAVCASVAGTTVREVEAPYLYRSPDGDKAQRLARLVVHAPRVSADSCPWPAWQSRLRAREPHRADDSSVHMDDEHGEANVKGNK</sequence>
<dbReference type="InterPro" id="IPR040703">
    <property type="entry name" value="LCIB/C_CA"/>
</dbReference>
<reference evidence="3" key="1">
    <citation type="submission" date="2021-01" db="EMBL/GenBank/DDBJ databases">
        <authorList>
            <person name="Eckstrom K.M.E."/>
        </authorList>
    </citation>
    <scope>NUCLEOTIDE SEQUENCE</scope>
    <source>
        <strain evidence="3">UVCC 0001</strain>
    </source>
</reference>
<proteinExistence type="predicted"/>
<evidence type="ECO:0000313" key="3">
    <source>
        <dbReference type="EMBL" id="KAK2076829.1"/>
    </source>
</evidence>
<protein>
    <recommendedName>
        <fullName evidence="2">Limiting CO2-inducible protein B/C beta carbonyic anhydrase domain-containing protein</fullName>
    </recommendedName>
</protein>
<keyword evidence="4" id="KW-1185">Reference proteome</keyword>